<dbReference type="EMBL" id="ML210969">
    <property type="protein sequence ID" value="TFK94382.1"/>
    <property type="molecule type" value="Genomic_DNA"/>
</dbReference>
<protein>
    <recommendedName>
        <fullName evidence="10">glycogenin glucosyltransferase</fullName>
        <ecNumber evidence="10">2.4.1.186</ecNumber>
    </recommendedName>
</protein>
<name>A0A5C3PXR8_9APHY</name>
<evidence type="ECO:0000256" key="14">
    <source>
        <dbReference type="SAM" id="MobiDB-lite"/>
    </source>
</evidence>
<feature type="compositionally biased region" description="Basic and acidic residues" evidence="14">
    <location>
        <begin position="867"/>
        <end position="877"/>
    </location>
</feature>
<feature type="compositionally biased region" description="Low complexity" evidence="14">
    <location>
        <begin position="596"/>
        <end position="609"/>
    </location>
</feature>
<evidence type="ECO:0000256" key="13">
    <source>
        <dbReference type="ARBA" id="ARBA00057883"/>
    </source>
</evidence>
<dbReference type="GO" id="GO:0005978">
    <property type="term" value="P:glycogen biosynthetic process"/>
    <property type="evidence" value="ECO:0007669"/>
    <property type="project" value="UniProtKB-KW"/>
</dbReference>
<dbReference type="CDD" id="cd02537">
    <property type="entry name" value="GT8_Glycogenin"/>
    <property type="match status" value="1"/>
</dbReference>
<dbReference type="GO" id="GO:0046872">
    <property type="term" value="F:metal ion binding"/>
    <property type="evidence" value="ECO:0007669"/>
    <property type="project" value="UniProtKB-KW"/>
</dbReference>
<dbReference type="EC" id="2.4.1.186" evidence="10"/>
<keyword evidence="8" id="KW-0464">Manganese</keyword>
<proteinExistence type="inferred from homology"/>
<keyword evidence="7" id="KW-0325">Glycoprotein</keyword>
<feature type="region of interest" description="Disordered" evidence="14">
    <location>
        <begin position="814"/>
        <end position="905"/>
    </location>
</feature>
<keyword evidence="4 15" id="KW-0808">Transferase</keyword>
<feature type="compositionally biased region" description="Basic and acidic residues" evidence="14">
    <location>
        <begin position="364"/>
        <end position="375"/>
    </location>
</feature>
<feature type="region of interest" description="Disordered" evidence="14">
    <location>
        <begin position="471"/>
        <end position="641"/>
    </location>
</feature>
<dbReference type="STRING" id="1314778.A0A5C3PXR8"/>
<dbReference type="InterPro" id="IPR002495">
    <property type="entry name" value="Glyco_trans_8"/>
</dbReference>
<keyword evidence="5" id="KW-0479">Metal-binding</keyword>
<comment type="function">
    <text evidence="13">Self-glucosylating initiator of glycogen synthesis. It catalyzes the formation of a short alpha (1,4)-glucosyl chain covalently attached via a glucose 1-O-tyrosyl linkage to internal tyrosine residues and these chains act as primers for the elongation reaction catalyzed by glycogen synthase.</text>
</comment>
<dbReference type="GO" id="GO:0005737">
    <property type="term" value="C:cytoplasm"/>
    <property type="evidence" value="ECO:0007669"/>
    <property type="project" value="UniProtKB-SubCell"/>
</dbReference>
<dbReference type="Gene3D" id="3.90.550.10">
    <property type="entry name" value="Spore Coat Polysaccharide Biosynthesis Protein SpsA, Chain A"/>
    <property type="match status" value="1"/>
</dbReference>
<comment type="catalytic activity">
    <reaction evidence="12">
        <text>L-tyrosyl-[glycogenin] + UDP-alpha-D-glucose = alpha-D-glucosyl-L-tyrosyl-[glycogenin] + UDP + H(+)</text>
        <dbReference type="Rhea" id="RHEA:23360"/>
        <dbReference type="Rhea" id="RHEA-COMP:14604"/>
        <dbReference type="Rhea" id="RHEA-COMP:14605"/>
        <dbReference type="ChEBI" id="CHEBI:15378"/>
        <dbReference type="ChEBI" id="CHEBI:46858"/>
        <dbReference type="ChEBI" id="CHEBI:58223"/>
        <dbReference type="ChEBI" id="CHEBI:58885"/>
        <dbReference type="ChEBI" id="CHEBI:140573"/>
        <dbReference type="EC" id="2.4.1.186"/>
    </reaction>
</comment>
<dbReference type="AlphaFoldDB" id="A0A5C3PXR8"/>
<dbReference type="InterPro" id="IPR050587">
    <property type="entry name" value="GNT1/Glycosyltrans_8"/>
</dbReference>
<accession>A0A5C3PXR8</accession>
<reference evidence="15 16" key="1">
    <citation type="journal article" date="2019" name="Nat. Ecol. Evol.">
        <title>Megaphylogeny resolves global patterns of mushroom evolution.</title>
        <authorList>
            <person name="Varga T."/>
            <person name="Krizsan K."/>
            <person name="Foldi C."/>
            <person name="Dima B."/>
            <person name="Sanchez-Garcia M."/>
            <person name="Sanchez-Ramirez S."/>
            <person name="Szollosi G.J."/>
            <person name="Szarkandi J.G."/>
            <person name="Papp V."/>
            <person name="Albert L."/>
            <person name="Andreopoulos W."/>
            <person name="Angelini C."/>
            <person name="Antonin V."/>
            <person name="Barry K.W."/>
            <person name="Bougher N.L."/>
            <person name="Buchanan P."/>
            <person name="Buyck B."/>
            <person name="Bense V."/>
            <person name="Catcheside P."/>
            <person name="Chovatia M."/>
            <person name="Cooper J."/>
            <person name="Damon W."/>
            <person name="Desjardin D."/>
            <person name="Finy P."/>
            <person name="Geml J."/>
            <person name="Haridas S."/>
            <person name="Hughes K."/>
            <person name="Justo A."/>
            <person name="Karasinski D."/>
            <person name="Kautmanova I."/>
            <person name="Kiss B."/>
            <person name="Kocsube S."/>
            <person name="Kotiranta H."/>
            <person name="LaButti K.M."/>
            <person name="Lechner B.E."/>
            <person name="Liimatainen K."/>
            <person name="Lipzen A."/>
            <person name="Lukacs Z."/>
            <person name="Mihaltcheva S."/>
            <person name="Morgado L.N."/>
            <person name="Niskanen T."/>
            <person name="Noordeloos M.E."/>
            <person name="Ohm R.A."/>
            <person name="Ortiz-Santana B."/>
            <person name="Ovrebo C."/>
            <person name="Racz N."/>
            <person name="Riley R."/>
            <person name="Savchenko A."/>
            <person name="Shiryaev A."/>
            <person name="Soop K."/>
            <person name="Spirin V."/>
            <person name="Szebenyi C."/>
            <person name="Tomsovsky M."/>
            <person name="Tulloss R.E."/>
            <person name="Uehling J."/>
            <person name="Grigoriev I.V."/>
            <person name="Vagvolgyi C."/>
            <person name="Papp T."/>
            <person name="Martin F.M."/>
            <person name="Miettinen O."/>
            <person name="Hibbett D.S."/>
            <person name="Nagy L.G."/>
        </authorList>
    </citation>
    <scope>NUCLEOTIDE SEQUENCE [LARGE SCALE GENOMIC DNA]</scope>
    <source>
        <strain evidence="15 16">HHB13444</strain>
    </source>
</reference>
<evidence type="ECO:0000256" key="2">
    <source>
        <dbReference type="ARBA" id="ARBA00004496"/>
    </source>
</evidence>
<comment type="similarity">
    <text evidence="9">Belongs to the glycosyltransferase 8 family. Glycogenin subfamily.</text>
</comment>
<comment type="catalytic activity">
    <reaction evidence="11">
        <text>[1,4-alpha-D-glucosyl](n)-L-tyrosyl-[glycogenin] + UDP-alpha-D-glucose = [1,4-alpha-D-glucosyl](n+1)-L-tyrosyl-[glycogenin] + UDP + H(+)</text>
        <dbReference type="Rhea" id="RHEA:56560"/>
        <dbReference type="Rhea" id="RHEA-COMP:14606"/>
        <dbReference type="Rhea" id="RHEA-COMP:14607"/>
        <dbReference type="ChEBI" id="CHEBI:15378"/>
        <dbReference type="ChEBI" id="CHEBI:58223"/>
        <dbReference type="ChEBI" id="CHEBI:58885"/>
        <dbReference type="ChEBI" id="CHEBI:140574"/>
        <dbReference type="EC" id="2.4.1.186"/>
    </reaction>
</comment>
<dbReference type="FunFam" id="3.90.550.10:FF:000092">
    <property type="entry name" value="Glycogenin 2"/>
    <property type="match status" value="1"/>
</dbReference>
<feature type="compositionally biased region" description="Pro residues" evidence="14">
    <location>
        <begin position="631"/>
        <end position="641"/>
    </location>
</feature>
<feature type="compositionally biased region" description="Basic and acidic residues" evidence="14">
    <location>
        <begin position="926"/>
        <end position="935"/>
    </location>
</feature>
<evidence type="ECO:0000256" key="9">
    <source>
        <dbReference type="ARBA" id="ARBA00038162"/>
    </source>
</evidence>
<evidence type="ECO:0000256" key="7">
    <source>
        <dbReference type="ARBA" id="ARBA00023180"/>
    </source>
</evidence>
<comment type="cofactor">
    <cofactor evidence="1">
        <name>Mn(2+)</name>
        <dbReference type="ChEBI" id="CHEBI:29035"/>
    </cofactor>
</comment>
<dbReference type="SUPFAM" id="SSF53448">
    <property type="entry name" value="Nucleotide-diphospho-sugar transferases"/>
    <property type="match status" value="1"/>
</dbReference>
<comment type="subcellular location">
    <subcellularLocation>
        <location evidence="2">Cytoplasm</location>
    </subcellularLocation>
</comment>
<feature type="compositionally biased region" description="Polar residues" evidence="14">
    <location>
        <begin position="1106"/>
        <end position="1122"/>
    </location>
</feature>
<feature type="compositionally biased region" description="Polar residues" evidence="14">
    <location>
        <begin position="995"/>
        <end position="1012"/>
    </location>
</feature>
<feature type="compositionally biased region" description="Polar residues" evidence="14">
    <location>
        <begin position="1078"/>
        <end position="1088"/>
    </location>
</feature>
<evidence type="ECO:0000313" key="15">
    <source>
        <dbReference type="EMBL" id="TFK94382.1"/>
    </source>
</evidence>
<evidence type="ECO:0000256" key="3">
    <source>
        <dbReference type="ARBA" id="ARBA00022490"/>
    </source>
</evidence>
<dbReference type="GO" id="GO:0008466">
    <property type="term" value="F:glycogenin glucosyltransferase activity"/>
    <property type="evidence" value="ECO:0007669"/>
    <property type="project" value="UniProtKB-EC"/>
</dbReference>
<feature type="compositionally biased region" description="Pro residues" evidence="14">
    <location>
        <begin position="398"/>
        <end position="412"/>
    </location>
</feature>
<feature type="region of interest" description="Disordered" evidence="14">
    <location>
        <begin position="926"/>
        <end position="1140"/>
    </location>
</feature>
<sequence length="1178" mass="129350">MADAPYAFVTLVTSDHYLPGALAVAAALRDLHPSPPTPPEVPFQTLCLVTPESVDVSSIKLLRRAFDIVIGVEIIAQEDDKGLQLLGRPDLNLVLTKLHIFRLTQYSKLVFLDADVLPIRPMSHLFTLPHEFAAVPDVGWPDIFNSGVMVFTPGEEKFKELMELLKSKGSWDGGDQGILNEWRGNDWHRLSFTYNTTPTAVYTYAPAYERYGSQITAIHFIGPNKPWASVTYRPPGMKYSQLSDKSLNTQAPSYDYDSLVDRWYAVYDKHYRSEDHPEHGNFEFTRYDSVWDTGSAFGVGAEMAAPPSATAPGAALGLDDLRKIAVEGISSYSAAAREGPKIGEYRSMPLEGRVDLMRPRRELPHKEEAGSKDQGGDQNLTPKQPFTVMDGGDVPRMEPLPTPLPHEVPPAPYHRSLDLPPSAPPTPYQPGQPYAQYQQEGGSYFSSEDGPVPPAGMHWAPHRLVAQDSAYYQESEQSDDQGLNSGQWQPPRKSQDGGHPPSLQGERGERHHNHRDVYRAVHPPVNHNYSRYGHESPRVSAGHTPRGHLSPRGVHSPRGHHSPTQARHSPPPGPPHGSDNPPPHHHHNHHHHHVHQSQQTSQFQHTPHSQDVHMPLQRPGSPPKLAWNPAVEPPPKTPPPLAAFPSDTYFPNVWDQAPSREHDAAHQTFPSYSSGSTETFFHPPPPGEIPEHLLREGQYENVIGRPVESSPGSPPVPPTPDRSKVRAIFPWEEKPRHAPRRVFPVSESPPPAANFIDEPPPHTKSAREGPAMTQQLQSPPSAGLPSNFTYTNAWDTVPSIQRYATKLVRPHHAIFQPPPVEHDEGWRRWDQERERVFQEKQDASSMDGDDEDEGDDEEDNRGQPVRNDSDSGRERGQQRRSRAGSLTTVGGAGKGKKYKGRGVQTTAIETRSMGVQVNVWAEAVEAARKGKDPKPSRGTGMSTTRQWPALATGAGLLPPVTFKGDPDQMAVGTPGVVQPLHSSVMPFPGKASPTGLRSPQTLGSPRTYSPPNVRSPGQVPSPPRITSPKALSPTKALSPRRPSSPRAVMSPRRLSGAQAATSKLAGSPQFPESPSPALGQSASSSPRNSPKLAKLSSPFSPPLHRMSSNDTMATSSPSTSGPVETPEGTPVIGPLRKGGRVWDPARGVDVFKRSSEEVLARFLRTGSFDEEDGQRRHV</sequence>
<evidence type="ECO:0000256" key="8">
    <source>
        <dbReference type="ARBA" id="ARBA00023211"/>
    </source>
</evidence>
<keyword evidence="6" id="KW-0320">Glycogen biosynthesis</keyword>
<gene>
    <name evidence="15" type="ORF">K466DRAFT_593560</name>
</gene>
<dbReference type="Pfam" id="PF01501">
    <property type="entry name" value="Glyco_transf_8"/>
    <property type="match status" value="1"/>
</dbReference>
<feature type="compositionally biased region" description="Polar residues" evidence="14">
    <location>
        <begin position="471"/>
        <end position="488"/>
    </location>
</feature>
<evidence type="ECO:0000313" key="16">
    <source>
        <dbReference type="Proteomes" id="UP000308197"/>
    </source>
</evidence>
<feature type="compositionally biased region" description="Polar residues" evidence="14">
    <location>
        <begin position="772"/>
        <end position="789"/>
    </location>
</feature>
<evidence type="ECO:0000256" key="5">
    <source>
        <dbReference type="ARBA" id="ARBA00022723"/>
    </source>
</evidence>
<keyword evidence="16" id="KW-1185">Reference proteome</keyword>
<evidence type="ECO:0000256" key="10">
    <source>
        <dbReference type="ARBA" id="ARBA00038934"/>
    </source>
</evidence>
<evidence type="ECO:0000256" key="4">
    <source>
        <dbReference type="ARBA" id="ARBA00022679"/>
    </source>
</evidence>
<feature type="compositionally biased region" description="Pro residues" evidence="14">
    <location>
        <begin position="421"/>
        <end position="430"/>
    </location>
</feature>
<feature type="region of interest" description="Disordered" evidence="14">
    <location>
        <begin position="364"/>
        <end position="458"/>
    </location>
</feature>
<feature type="compositionally biased region" description="Basic and acidic residues" evidence="14">
    <location>
        <begin position="820"/>
        <end position="842"/>
    </location>
</feature>
<feature type="compositionally biased region" description="Acidic residues" evidence="14">
    <location>
        <begin position="847"/>
        <end position="859"/>
    </location>
</feature>
<dbReference type="Proteomes" id="UP000308197">
    <property type="component" value="Unassembled WGS sequence"/>
</dbReference>
<evidence type="ECO:0000256" key="1">
    <source>
        <dbReference type="ARBA" id="ARBA00001936"/>
    </source>
</evidence>
<dbReference type="InParanoid" id="A0A5C3PXR8"/>
<feature type="compositionally biased region" description="Basic residues" evidence="14">
    <location>
        <begin position="583"/>
        <end position="595"/>
    </location>
</feature>
<feature type="region of interest" description="Disordered" evidence="14">
    <location>
        <begin position="741"/>
        <end position="789"/>
    </location>
</feature>
<dbReference type="PANTHER" id="PTHR11183">
    <property type="entry name" value="GLYCOGENIN SUBFAMILY MEMBER"/>
    <property type="match status" value="1"/>
</dbReference>
<organism evidence="15 16">
    <name type="scientific">Polyporus arcularius HHB13444</name>
    <dbReference type="NCBI Taxonomy" id="1314778"/>
    <lineage>
        <taxon>Eukaryota</taxon>
        <taxon>Fungi</taxon>
        <taxon>Dikarya</taxon>
        <taxon>Basidiomycota</taxon>
        <taxon>Agaricomycotina</taxon>
        <taxon>Agaricomycetes</taxon>
        <taxon>Polyporales</taxon>
        <taxon>Polyporaceae</taxon>
        <taxon>Polyporus</taxon>
    </lineage>
</organism>
<dbReference type="InterPro" id="IPR029044">
    <property type="entry name" value="Nucleotide-diphossugar_trans"/>
</dbReference>
<keyword evidence="3" id="KW-0963">Cytoplasm</keyword>
<evidence type="ECO:0000256" key="12">
    <source>
        <dbReference type="ARBA" id="ARBA00052293"/>
    </source>
</evidence>
<evidence type="ECO:0000256" key="6">
    <source>
        <dbReference type="ARBA" id="ARBA00023056"/>
    </source>
</evidence>
<evidence type="ECO:0000256" key="11">
    <source>
        <dbReference type="ARBA" id="ARBA00050886"/>
    </source>
</evidence>